<dbReference type="EMBL" id="MZNU01000309">
    <property type="protein sequence ID" value="OWP00713.1"/>
    <property type="molecule type" value="Genomic_DNA"/>
</dbReference>
<dbReference type="GO" id="GO:0003887">
    <property type="term" value="F:DNA-directed DNA polymerase activity"/>
    <property type="evidence" value="ECO:0007669"/>
    <property type="project" value="TreeGrafter"/>
</dbReference>
<dbReference type="Proteomes" id="UP000242519">
    <property type="component" value="Unassembled WGS sequence"/>
</dbReference>
<evidence type="ECO:0000256" key="1">
    <source>
        <dbReference type="SAM" id="MobiDB-lite"/>
    </source>
</evidence>
<dbReference type="PANTHER" id="PTHR14303">
    <property type="entry name" value="DNA POLYMERASE DELTA SUBUNIT 4"/>
    <property type="match status" value="1"/>
</dbReference>
<dbReference type="AlphaFoldDB" id="A0A218YZD5"/>
<dbReference type="GO" id="GO:0006261">
    <property type="term" value="P:DNA-templated DNA replication"/>
    <property type="evidence" value="ECO:0007669"/>
    <property type="project" value="TreeGrafter"/>
</dbReference>
<organism evidence="2 3">
    <name type="scientific">Diplocarpon coronariae</name>
    <dbReference type="NCBI Taxonomy" id="2795749"/>
    <lineage>
        <taxon>Eukaryota</taxon>
        <taxon>Fungi</taxon>
        <taxon>Dikarya</taxon>
        <taxon>Ascomycota</taxon>
        <taxon>Pezizomycotina</taxon>
        <taxon>Leotiomycetes</taxon>
        <taxon>Helotiales</taxon>
        <taxon>Drepanopezizaceae</taxon>
        <taxon>Diplocarpon</taxon>
    </lineage>
</organism>
<dbReference type="OrthoDB" id="337486at2759"/>
<feature type="region of interest" description="Disordered" evidence="1">
    <location>
        <begin position="1"/>
        <end position="84"/>
    </location>
</feature>
<dbReference type="STRING" id="503106.A0A218YZD5"/>
<keyword evidence="3" id="KW-1185">Reference proteome</keyword>
<dbReference type="InParanoid" id="A0A218YZD5"/>
<gene>
    <name evidence="2" type="ORF">B2J93_1316</name>
</gene>
<dbReference type="PANTHER" id="PTHR14303:SF0">
    <property type="entry name" value="DNA POLYMERASE DELTA SUBUNIT 4"/>
    <property type="match status" value="1"/>
</dbReference>
<feature type="compositionally biased region" description="Polar residues" evidence="1">
    <location>
        <begin position="9"/>
        <end position="22"/>
    </location>
</feature>
<dbReference type="Pfam" id="PF04081">
    <property type="entry name" value="DNA_pol_delta_4"/>
    <property type="match status" value="1"/>
</dbReference>
<evidence type="ECO:0000313" key="2">
    <source>
        <dbReference type="EMBL" id="OWP00713.1"/>
    </source>
</evidence>
<evidence type="ECO:0008006" key="4">
    <source>
        <dbReference type="Google" id="ProtNLM"/>
    </source>
</evidence>
<dbReference type="InterPro" id="IPR007218">
    <property type="entry name" value="DNA_pol_delta_4"/>
</dbReference>
<comment type="caution">
    <text evidence="2">The sequence shown here is derived from an EMBL/GenBank/DDBJ whole genome shotgun (WGS) entry which is preliminary data.</text>
</comment>
<dbReference type="GO" id="GO:0043625">
    <property type="term" value="C:delta DNA polymerase complex"/>
    <property type="evidence" value="ECO:0007669"/>
    <property type="project" value="TreeGrafter"/>
</dbReference>
<dbReference type="GO" id="GO:0000731">
    <property type="term" value="P:DNA synthesis involved in DNA repair"/>
    <property type="evidence" value="ECO:0007669"/>
    <property type="project" value="InterPro"/>
</dbReference>
<accession>A0A218YZD5</accession>
<name>A0A218YZD5_9HELO</name>
<protein>
    <recommendedName>
        <fullName evidence="4">DNA polymerase delta subunit 4</fullName>
    </recommendedName>
</protein>
<feature type="compositionally biased region" description="Low complexity" evidence="1">
    <location>
        <begin position="60"/>
        <end position="78"/>
    </location>
</feature>
<sequence>MPPARRSRTSSGPAPNGAQKTLSFGARVTKPVPLGRDLEKGRAAPAPAPVGDGGARSELAAETGHASAAAAVAPQADRSVAEEQAARVSEAQIKRYWRERENERITKRVHQEGLGLEEKILRLFDMSSQYGPAIGNARRKRWVRAKKLGLSPPIEVLAVLLREERKGTKGFERAYVDELMSSKMVLGDGA</sequence>
<evidence type="ECO:0000313" key="3">
    <source>
        <dbReference type="Proteomes" id="UP000242519"/>
    </source>
</evidence>
<reference evidence="2 3" key="1">
    <citation type="submission" date="2017-04" db="EMBL/GenBank/DDBJ databases">
        <title>Draft genome sequence of Marssonina coronaria NL1: causal agent of apple blotch.</title>
        <authorList>
            <person name="Cheng Q."/>
        </authorList>
    </citation>
    <scope>NUCLEOTIDE SEQUENCE [LARGE SCALE GENOMIC DNA]</scope>
    <source>
        <strain evidence="2 3">NL1</strain>
    </source>
</reference>
<proteinExistence type="predicted"/>